<evidence type="ECO:0000256" key="11">
    <source>
        <dbReference type="ARBA" id="ARBA00023033"/>
    </source>
</evidence>
<keyword evidence="10" id="KW-0408">Iron</keyword>
<evidence type="ECO:0000256" key="5">
    <source>
        <dbReference type="ARBA" id="ARBA00022617"/>
    </source>
</evidence>
<dbReference type="InterPro" id="IPR050476">
    <property type="entry name" value="Insect_CytP450_Detox"/>
</dbReference>
<evidence type="ECO:0000256" key="7">
    <source>
        <dbReference type="ARBA" id="ARBA00022824"/>
    </source>
</evidence>
<keyword evidence="13" id="KW-1133">Transmembrane helix</keyword>
<feature type="transmembrane region" description="Helical" evidence="13">
    <location>
        <begin position="153"/>
        <end position="183"/>
    </location>
</feature>
<dbReference type="Gene3D" id="1.10.630.10">
    <property type="entry name" value="Cytochrome P450"/>
    <property type="match status" value="1"/>
</dbReference>
<evidence type="ECO:0000256" key="9">
    <source>
        <dbReference type="ARBA" id="ARBA00023002"/>
    </source>
</evidence>
<evidence type="ECO:0000256" key="10">
    <source>
        <dbReference type="ARBA" id="ARBA00023004"/>
    </source>
</evidence>
<comment type="subcellular location">
    <subcellularLocation>
        <location evidence="3">Endoplasmic reticulum membrane</location>
        <topology evidence="3">Peripheral membrane protein</topology>
    </subcellularLocation>
    <subcellularLocation>
        <location evidence="2">Microsome membrane</location>
        <topology evidence="2">Peripheral membrane protein</topology>
    </subcellularLocation>
</comment>
<comment type="cofactor">
    <cofactor evidence="1">
        <name>heme</name>
        <dbReference type="ChEBI" id="CHEBI:30413"/>
    </cofactor>
</comment>
<evidence type="ECO:0000256" key="12">
    <source>
        <dbReference type="ARBA" id="ARBA00023136"/>
    </source>
</evidence>
<keyword evidence="5" id="KW-0349">Heme</keyword>
<dbReference type="InterPro" id="IPR001128">
    <property type="entry name" value="Cyt_P450"/>
</dbReference>
<dbReference type="GO" id="GO:0016705">
    <property type="term" value="F:oxidoreductase activity, acting on paired donors, with incorporation or reduction of molecular oxygen"/>
    <property type="evidence" value="ECO:0007669"/>
    <property type="project" value="InterPro"/>
</dbReference>
<dbReference type="EMBL" id="QBLH01002636">
    <property type="protein sequence ID" value="TGZ47866.1"/>
    <property type="molecule type" value="Genomic_DNA"/>
</dbReference>
<dbReference type="Proteomes" id="UP000310200">
    <property type="component" value="Unassembled WGS sequence"/>
</dbReference>
<evidence type="ECO:0000256" key="3">
    <source>
        <dbReference type="ARBA" id="ARBA00004406"/>
    </source>
</evidence>
<dbReference type="Pfam" id="PF00067">
    <property type="entry name" value="p450"/>
    <property type="match status" value="1"/>
</dbReference>
<accession>A0A4S2KFZ5</accession>
<evidence type="ECO:0000256" key="2">
    <source>
        <dbReference type="ARBA" id="ARBA00004174"/>
    </source>
</evidence>
<comment type="similarity">
    <text evidence="4">Belongs to the cytochrome P450 family.</text>
</comment>
<dbReference type="InterPro" id="IPR036396">
    <property type="entry name" value="Cyt_P450_sf"/>
</dbReference>
<keyword evidence="15" id="KW-1185">Reference proteome</keyword>
<feature type="transmembrane region" description="Helical" evidence="13">
    <location>
        <begin position="70"/>
        <end position="89"/>
    </location>
</feature>
<keyword evidence="6" id="KW-0479">Metal-binding</keyword>
<dbReference type="STRING" id="300112.A0A4S2KFZ5"/>
<dbReference type="GO" id="GO:0004497">
    <property type="term" value="F:monooxygenase activity"/>
    <property type="evidence" value="ECO:0007669"/>
    <property type="project" value="UniProtKB-KW"/>
</dbReference>
<evidence type="ECO:0000256" key="1">
    <source>
        <dbReference type="ARBA" id="ARBA00001971"/>
    </source>
</evidence>
<evidence type="ECO:0000313" key="14">
    <source>
        <dbReference type="EMBL" id="TGZ47866.1"/>
    </source>
</evidence>
<gene>
    <name evidence="14" type="ORF">DBV15_09201</name>
</gene>
<name>A0A4S2KFZ5_9HYME</name>
<evidence type="ECO:0000256" key="4">
    <source>
        <dbReference type="ARBA" id="ARBA00010617"/>
    </source>
</evidence>
<keyword evidence="7" id="KW-0256">Endoplasmic reticulum</keyword>
<keyword evidence="11" id="KW-0503">Monooxygenase</keyword>
<evidence type="ECO:0000256" key="6">
    <source>
        <dbReference type="ARBA" id="ARBA00022723"/>
    </source>
</evidence>
<sequence length="368" mass="42405">MPTGRVSSGLSPPHVLAASRDVRDFEIGTWDLGPVWTAAFTFHFSCGQSSVLTDCASIALIKTRSKFTMVLVKLIGTFIVVVSIFYIYYKYVIFNFWRKKNVFYPTPVIPTGNITAHMCRKNVFYPTSVIPTGNMLAAICAKGMFFTPHIRVVMFPVGITGVGIIRVFGIYMFFKLILVIADLDLIRVMLIKKFVSFHNRGLYINEKINPLFDNLVFINGKRWRNLSFKLTPTFTVGKIKQMFPIVKECSEELAKYLESKAEMRDSIEMKDILARFYTKCQPDTNNEHQRQGKNISKMKILRFILDMSMPEIMNFFSIPLIVDRHITSFYMQAYNVIRHDFMNLIIQLMERGFIDPDNDKTTTTDVTC</sequence>
<dbReference type="GO" id="GO:0005789">
    <property type="term" value="C:endoplasmic reticulum membrane"/>
    <property type="evidence" value="ECO:0007669"/>
    <property type="project" value="UniProtKB-SubCell"/>
</dbReference>
<keyword evidence="9" id="KW-0560">Oxidoreductase</keyword>
<evidence type="ECO:0000256" key="13">
    <source>
        <dbReference type="SAM" id="Phobius"/>
    </source>
</evidence>
<reference evidence="14 15" key="1">
    <citation type="journal article" date="2019" name="Philos. Trans. R. Soc. Lond., B, Biol. Sci.">
        <title>Ant behaviour and brain gene expression of defending hosts depend on the ecological success of the intruding social parasite.</title>
        <authorList>
            <person name="Kaur R."/>
            <person name="Stoldt M."/>
            <person name="Jongepier E."/>
            <person name="Feldmeyer B."/>
            <person name="Menzel F."/>
            <person name="Bornberg-Bauer E."/>
            <person name="Foitzik S."/>
        </authorList>
    </citation>
    <scope>NUCLEOTIDE SEQUENCE [LARGE SCALE GENOMIC DNA]</scope>
    <source>
        <tissue evidence="14">Whole body</tissue>
    </source>
</reference>
<dbReference type="PANTHER" id="PTHR24292:SF103">
    <property type="entry name" value="CYTOCHROME P450 6BS1"/>
    <property type="match status" value="1"/>
</dbReference>
<organism evidence="14 15">
    <name type="scientific">Temnothorax longispinosus</name>
    <dbReference type="NCBI Taxonomy" id="300112"/>
    <lineage>
        <taxon>Eukaryota</taxon>
        <taxon>Metazoa</taxon>
        <taxon>Ecdysozoa</taxon>
        <taxon>Arthropoda</taxon>
        <taxon>Hexapoda</taxon>
        <taxon>Insecta</taxon>
        <taxon>Pterygota</taxon>
        <taxon>Neoptera</taxon>
        <taxon>Endopterygota</taxon>
        <taxon>Hymenoptera</taxon>
        <taxon>Apocrita</taxon>
        <taxon>Aculeata</taxon>
        <taxon>Formicoidea</taxon>
        <taxon>Formicidae</taxon>
        <taxon>Myrmicinae</taxon>
        <taxon>Temnothorax</taxon>
    </lineage>
</organism>
<keyword evidence="8" id="KW-0492">Microsome</keyword>
<dbReference type="GO" id="GO:0005506">
    <property type="term" value="F:iron ion binding"/>
    <property type="evidence" value="ECO:0007669"/>
    <property type="project" value="InterPro"/>
</dbReference>
<dbReference type="AlphaFoldDB" id="A0A4S2KFZ5"/>
<dbReference type="SUPFAM" id="SSF48264">
    <property type="entry name" value="Cytochrome P450"/>
    <property type="match status" value="1"/>
</dbReference>
<dbReference type="GO" id="GO:0020037">
    <property type="term" value="F:heme binding"/>
    <property type="evidence" value="ECO:0007669"/>
    <property type="project" value="InterPro"/>
</dbReference>
<keyword evidence="13" id="KW-0812">Transmembrane</keyword>
<protein>
    <submittedName>
        <fullName evidence="14">Uncharacterized protein</fullName>
    </submittedName>
</protein>
<comment type="caution">
    <text evidence="14">The sequence shown here is derived from an EMBL/GenBank/DDBJ whole genome shotgun (WGS) entry which is preliminary data.</text>
</comment>
<evidence type="ECO:0000313" key="15">
    <source>
        <dbReference type="Proteomes" id="UP000310200"/>
    </source>
</evidence>
<keyword evidence="12 13" id="KW-0472">Membrane</keyword>
<dbReference type="PANTHER" id="PTHR24292">
    <property type="entry name" value="CYTOCHROME P450"/>
    <property type="match status" value="1"/>
</dbReference>
<proteinExistence type="inferred from homology"/>
<evidence type="ECO:0000256" key="8">
    <source>
        <dbReference type="ARBA" id="ARBA00022848"/>
    </source>
</evidence>